<dbReference type="InterPro" id="IPR004358">
    <property type="entry name" value="Sig_transdc_His_kin-like_C"/>
</dbReference>
<comment type="catalytic activity">
    <reaction evidence="1">
        <text>ATP + protein L-histidine = ADP + protein N-phospho-L-histidine.</text>
        <dbReference type="EC" id="2.7.13.3"/>
    </reaction>
</comment>
<dbReference type="Gene3D" id="1.10.287.130">
    <property type="match status" value="1"/>
</dbReference>
<evidence type="ECO:0000256" key="4">
    <source>
        <dbReference type="ARBA" id="ARBA00022553"/>
    </source>
</evidence>
<feature type="region of interest" description="Disordered" evidence="8">
    <location>
        <begin position="111"/>
        <end position="162"/>
    </location>
</feature>
<dbReference type="Pfam" id="PF00512">
    <property type="entry name" value="HisKA"/>
    <property type="match status" value="1"/>
</dbReference>
<dbReference type="PROSITE" id="PS50109">
    <property type="entry name" value="HIS_KIN"/>
    <property type="match status" value="1"/>
</dbReference>
<dbReference type="PANTHER" id="PTHR45453">
    <property type="entry name" value="PHOSPHATE REGULON SENSOR PROTEIN PHOR"/>
    <property type="match status" value="1"/>
</dbReference>
<dbReference type="EMBL" id="JBBMFI010000014">
    <property type="protein sequence ID" value="MEQ2565651.1"/>
    <property type="molecule type" value="Genomic_DNA"/>
</dbReference>
<keyword evidence="6 12" id="KW-0418">Kinase</keyword>
<evidence type="ECO:0000259" key="11">
    <source>
        <dbReference type="PROSITE" id="PS50885"/>
    </source>
</evidence>
<dbReference type="InterPro" id="IPR003660">
    <property type="entry name" value="HAMP_dom"/>
</dbReference>
<evidence type="ECO:0000256" key="9">
    <source>
        <dbReference type="SAM" id="Phobius"/>
    </source>
</evidence>
<keyword evidence="5" id="KW-0808">Transferase</keyword>
<name>A0ABV1HUB7_9FIRM</name>
<dbReference type="InterPro" id="IPR003661">
    <property type="entry name" value="HisK_dim/P_dom"/>
</dbReference>
<reference evidence="12 13" key="1">
    <citation type="submission" date="2024-03" db="EMBL/GenBank/DDBJ databases">
        <title>Human intestinal bacterial collection.</title>
        <authorList>
            <person name="Pauvert C."/>
            <person name="Hitch T.C.A."/>
            <person name="Clavel T."/>
        </authorList>
    </citation>
    <scope>NUCLEOTIDE SEQUENCE [LARGE SCALE GENOMIC DNA]</scope>
    <source>
        <strain evidence="12 13">CLA-AP-H18</strain>
    </source>
</reference>
<evidence type="ECO:0000256" key="2">
    <source>
        <dbReference type="ARBA" id="ARBA00004370"/>
    </source>
</evidence>
<keyword evidence="7" id="KW-0902">Two-component regulatory system</keyword>
<feature type="compositionally biased region" description="Low complexity" evidence="8">
    <location>
        <begin position="111"/>
        <end position="133"/>
    </location>
</feature>
<dbReference type="PROSITE" id="PS50885">
    <property type="entry name" value="HAMP"/>
    <property type="match status" value="1"/>
</dbReference>
<evidence type="ECO:0000259" key="10">
    <source>
        <dbReference type="PROSITE" id="PS50109"/>
    </source>
</evidence>
<dbReference type="RefSeq" id="WP_367286266.1">
    <property type="nucleotide sequence ID" value="NZ_JBBMEY010000005.1"/>
</dbReference>
<comment type="caution">
    <text evidence="12">The sequence shown here is derived from an EMBL/GenBank/DDBJ whole genome shotgun (WGS) entry which is preliminary data.</text>
</comment>
<accession>A0ABV1HUB7</accession>
<keyword evidence="9" id="KW-0472">Membrane</keyword>
<dbReference type="PANTHER" id="PTHR45453:SF1">
    <property type="entry name" value="PHOSPHATE REGULON SENSOR PROTEIN PHOR"/>
    <property type="match status" value="1"/>
</dbReference>
<keyword evidence="13" id="KW-1185">Reference proteome</keyword>
<dbReference type="InterPro" id="IPR036097">
    <property type="entry name" value="HisK_dim/P_sf"/>
</dbReference>
<dbReference type="Pfam" id="PF02518">
    <property type="entry name" value="HATPase_c"/>
    <property type="match status" value="1"/>
</dbReference>
<feature type="compositionally biased region" description="Low complexity" evidence="8">
    <location>
        <begin position="142"/>
        <end position="160"/>
    </location>
</feature>
<sequence>MTRFKSKMSSLPLHYKILLWFVLFSLIMLVLLWVFQTVCFRSVYSKVRVNQVKKCASSIEENINSNNITTLVENLAEQNDVMIYVYDTTDSTVRPVYSTDKSFMKIMIYDSSSSSSNDSNSGSSSKSSGSSDKNSSDKKSSDNSSSNKNSDSNESDSNSSITHRQYVSFSTNQLIKGESPYNYYSQAKASDDKTYTRYIDEEENSKDNLLHKIKGHTPPMDKLNTKGVVYTSLFDDDSNNNYMLIITSQSSPVDSVVNTLRYQLVTVTFILLFIGVFIAIVAARKISKPITDTTKSALKLANKDYDVQFNSTGYLEVTELNNTLNYAATELKKVDSLQRELIANISHDLRTPLTMITGYGEVMRDLPGENTPENIQIIIDEANRLNMLVTDLLDISKLQSGATEINREVFSITTLIKEMFQRYNKLKEQEGYTLDFEYDEDIYVNADYSKISQVIYNLVNNAINYSRTDKHIIVRQSRKDKNVLIEVIDHGEGIDQEHLENIWDRYYKVDKEHKSSVVGTGLGLSIVKNVLDRHNAHYGVKSVVGEGSNFWFELEIADSPE</sequence>
<dbReference type="SUPFAM" id="SSF55874">
    <property type="entry name" value="ATPase domain of HSP90 chaperone/DNA topoisomerase II/histidine kinase"/>
    <property type="match status" value="1"/>
</dbReference>
<feature type="transmembrane region" description="Helical" evidence="9">
    <location>
        <begin position="262"/>
        <end position="283"/>
    </location>
</feature>
<evidence type="ECO:0000256" key="3">
    <source>
        <dbReference type="ARBA" id="ARBA00012438"/>
    </source>
</evidence>
<comment type="subcellular location">
    <subcellularLocation>
        <location evidence="2">Membrane</location>
    </subcellularLocation>
</comment>
<evidence type="ECO:0000256" key="6">
    <source>
        <dbReference type="ARBA" id="ARBA00022777"/>
    </source>
</evidence>
<evidence type="ECO:0000256" key="1">
    <source>
        <dbReference type="ARBA" id="ARBA00000085"/>
    </source>
</evidence>
<dbReference type="InterPro" id="IPR036890">
    <property type="entry name" value="HATPase_C_sf"/>
</dbReference>
<keyword evidence="4" id="KW-0597">Phosphoprotein</keyword>
<dbReference type="InterPro" id="IPR003594">
    <property type="entry name" value="HATPase_dom"/>
</dbReference>
<dbReference type="SUPFAM" id="SSF47384">
    <property type="entry name" value="Homodimeric domain of signal transducing histidine kinase"/>
    <property type="match status" value="1"/>
</dbReference>
<organism evidence="12 13">
    <name type="scientific">Ruminococcoides intestinihominis</name>
    <dbReference type="NCBI Taxonomy" id="3133161"/>
    <lineage>
        <taxon>Bacteria</taxon>
        <taxon>Bacillati</taxon>
        <taxon>Bacillota</taxon>
        <taxon>Clostridia</taxon>
        <taxon>Eubacteriales</taxon>
        <taxon>Oscillospiraceae</taxon>
        <taxon>Ruminococcoides</taxon>
    </lineage>
</organism>
<keyword evidence="9" id="KW-1133">Transmembrane helix</keyword>
<dbReference type="SMART" id="SM00387">
    <property type="entry name" value="HATPase_c"/>
    <property type="match status" value="1"/>
</dbReference>
<dbReference type="CDD" id="cd00082">
    <property type="entry name" value="HisKA"/>
    <property type="match status" value="1"/>
</dbReference>
<dbReference type="PRINTS" id="PR00344">
    <property type="entry name" value="BCTRLSENSOR"/>
</dbReference>
<feature type="domain" description="Histidine kinase" evidence="10">
    <location>
        <begin position="344"/>
        <end position="558"/>
    </location>
</feature>
<keyword evidence="9" id="KW-0812">Transmembrane</keyword>
<dbReference type="SMART" id="SM00388">
    <property type="entry name" value="HisKA"/>
    <property type="match status" value="1"/>
</dbReference>
<protein>
    <recommendedName>
        <fullName evidence="3">histidine kinase</fullName>
        <ecNumber evidence="3">2.7.13.3</ecNumber>
    </recommendedName>
</protein>
<dbReference type="Gene3D" id="3.30.565.10">
    <property type="entry name" value="Histidine kinase-like ATPase, C-terminal domain"/>
    <property type="match status" value="1"/>
</dbReference>
<dbReference type="EC" id="2.7.13.3" evidence="3"/>
<feature type="domain" description="HAMP" evidence="11">
    <location>
        <begin position="284"/>
        <end position="336"/>
    </location>
</feature>
<dbReference type="InterPro" id="IPR005467">
    <property type="entry name" value="His_kinase_dom"/>
</dbReference>
<evidence type="ECO:0000313" key="13">
    <source>
        <dbReference type="Proteomes" id="UP001478133"/>
    </source>
</evidence>
<evidence type="ECO:0000256" key="8">
    <source>
        <dbReference type="SAM" id="MobiDB-lite"/>
    </source>
</evidence>
<dbReference type="Proteomes" id="UP001478133">
    <property type="component" value="Unassembled WGS sequence"/>
</dbReference>
<evidence type="ECO:0000256" key="7">
    <source>
        <dbReference type="ARBA" id="ARBA00023012"/>
    </source>
</evidence>
<dbReference type="Gene3D" id="6.10.340.10">
    <property type="match status" value="1"/>
</dbReference>
<evidence type="ECO:0000313" key="12">
    <source>
        <dbReference type="EMBL" id="MEQ2565651.1"/>
    </source>
</evidence>
<gene>
    <name evidence="12" type="ORF">ABFO16_05320</name>
</gene>
<dbReference type="GO" id="GO:0016301">
    <property type="term" value="F:kinase activity"/>
    <property type="evidence" value="ECO:0007669"/>
    <property type="project" value="UniProtKB-KW"/>
</dbReference>
<evidence type="ECO:0000256" key="5">
    <source>
        <dbReference type="ARBA" id="ARBA00022679"/>
    </source>
</evidence>
<dbReference type="InterPro" id="IPR050351">
    <property type="entry name" value="BphY/WalK/GraS-like"/>
</dbReference>
<proteinExistence type="predicted"/>